<dbReference type="SUPFAM" id="SSF55073">
    <property type="entry name" value="Nucleotide cyclase"/>
    <property type="match status" value="1"/>
</dbReference>
<dbReference type="GO" id="GO:0005886">
    <property type="term" value="C:plasma membrane"/>
    <property type="evidence" value="ECO:0007669"/>
    <property type="project" value="TreeGrafter"/>
</dbReference>
<proteinExistence type="predicted"/>
<dbReference type="AlphaFoldDB" id="A0A212JM62"/>
<dbReference type="EMBL" id="FLUO01000001">
    <property type="protein sequence ID" value="SBW00492.1"/>
    <property type="molecule type" value="Genomic_DNA"/>
</dbReference>
<dbReference type="Pfam" id="PF00990">
    <property type="entry name" value="GGDEF"/>
    <property type="match status" value="1"/>
</dbReference>
<protein>
    <recommendedName>
        <fullName evidence="1">diguanylate cyclase</fullName>
        <ecNumber evidence="1">2.7.7.65</ecNumber>
    </recommendedName>
</protein>
<dbReference type="CDD" id="cd01949">
    <property type="entry name" value="GGDEF"/>
    <property type="match status" value="1"/>
</dbReference>
<dbReference type="InterPro" id="IPR000160">
    <property type="entry name" value="GGDEF_dom"/>
</dbReference>
<name>A0A212JM62_9PROT</name>
<organism evidence="4">
    <name type="scientific">uncultured Alphaproteobacteria bacterium</name>
    <dbReference type="NCBI Taxonomy" id="91750"/>
    <lineage>
        <taxon>Bacteria</taxon>
        <taxon>Pseudomonadati</taxon>
        <taxon>Pseudomonadota</taxon>
        <taxon>Alphaproteobacteria</taxon>
        <taxon>environmental samples</taxon>
    </lineage>
</organism>
<dbReference type="PANTHER" id="PTHR45138:SF9">
    <property type="entry name" value="DIGUANYLATE CYCLASE DGCM-RELATED"/>
    <property type="match status" value="1"/>
</dbReference>
<dbReference type="Gene3D" id="3.30.70.270">
    <property type="match status" value="1"/>
</dbReference>
<dbReference type="EC" id="2.7.7.65" evidence="1"/>
<feature type="domain" description="GGDEF" evidence="3">
    <location>
        <begin position="1"/>
        <end position="132"/>
    </location>
</feature>
<dbReference type="PROSITE" id="PS50887">
    <property type="entry name" value="GGDEF"/>
    <property type="match status" value="1"/>
</dbReference>
<dbReference type="SMART" id="SM00267">
    <property type="entry name" value="GGDEF"/>
    <property type="match status" value="1"/>
</dbReference>
<comment type="catalytic activity">
    <reaction evidence="2">
        <text>2 GTP = 3',3'-c-di-GMP + 2 diphosphate</text>
        <dbReference type="Rhea" id="RHEA:24898"/>
        <dbReference type="ChEBI" id="CHEBI:33019"/>
        <dbReference type="ChEBI" id="CHEBI:37565"/>
        <dbReference type="ChEBI" id="CHEBI:58805"/>
        <dbReference type="EC" id="2.7.7.65"/>
    </reaction>
</comment>
<dbReference type="GO" id="GO:1902201">
    <property type="term" value="P:negative regulation of bacterial-type flagellum-dependent cell motility"/>
    <property type="evidence" value="ECO:0007669"/>
    <property type="project" value="TreeGrafter"/>
</dbReference>
<evidence type="ECO:0000256" key="2">
    <source>
        <dbReference type="ARBA" id="ARBA00034247"/>
    </source>
</evidence>
<evidence type="ECO:0000259" key="3">
    <source>
        <dbReference type="PROSITE" id="PS50887"/>
    </source>
</evidence>
<sequence>MADIDHFKAYNDRLGHIAGDHCLKQVAWALSAALMRHVDTLARYGGEEFAAILPETDESGAVAVVTRMRNAVKALNIAHPASETESHVTVSLGVAAMIPGPDAHTLQLIENADAAMYRAKQLGRDRYALYSQTLRN</sequence>
<dbReference type="NCBIfam" id="TIGR00254">
    <property type="entry name" value="GGDEF"/>
    <property type="match status" value="1"/>
</dbReference>
<dbReference type="PANTHER" id="PTHR45138">
    <property type="entry name" value="REGULATORY COMPONENTS OF SENSORY TRANSDUCTION SYSTEM"/>
    <property type="match status" value="1"/>
</dbReference>
<dbReference type="InterPro" id="IPR050469">
    <property type="entry name" value="Diguanylate_Cyclase"/>
</dbReference>
<dbReference type="InterPro" id="IPR043128">
    <property type="entry name" value="Rev_trsase/Diguanyl_cyclase"/>
</dbReference>
<evidence type="ECO:0000256" key="1">
    <source>
        <dbReference type="ARBA" id="ARBA00012528"/>
    </source>
</evidence>
<dbReference type="GO" id="GO:0043709">
    <property type="term" value="P:cell adhesion involved in single-species biofilm formation"/>
    <property type="evidence" value="ECO:0007669"/>
    <property type="project" value="TreeGrafter"/>
</dbReference>
<dbReference type="InterPro" id="IPR029787">
    <property type="entry name" value="Nucleotide_cyclase"/>
</dbReference>
<reference evidence="4" key="1">
    <citation type="submission" date="2016-04" db="EMBL/GenBank/DDBJ databases">
        <authorList>
            <person name="Evans L.H."/>
            <person name="Alamgir A."/>
            <person name="Owens N."/>
            <person name="Weber N.D."/>
            <person name="Virtaneva K."/>
            <person name="Barbian K."/>
            <person name="Babar A."/>
            <person name="Rosenke K."/>
        </authorList>
    </citation>
    <scope>NUCLEOTIDE SEQUENCE</scope>
    <source>
        <strain evidence="4">86</strain>
    </source>
</reference>
<accession>A0A212JM62</accession>
<dbReference type="GO" id="GO:0052621">
    <property type="term" value="F:diguanylate cyclase activity"/>
    <property type="evidence" value="ECO:0007669"/>
    <property type="project" value="UniProtKB-EC"/>
</dbReference>
<evidence type="ECO:0000313" key="4">
    <source>
        <dbReference type="EMBL" id="SBW00492.1"/>
    </source>
</evidence>
<gene>
    <name evidence="4" type="ORF">KL86APRO_11303</name>
</gene>